<gene>
    <name evidence="2" type="ORF">TNIN_222751</name>
</gene>
<feature type="compositionally biased region" description="Low complexity" evidence="1">
    <location>
        <begin position="51"/>
        <end position="73"/>
    </location>
</feature>
<keyword evidence="3" id="KW-1185">Reference proteome</keyword>
<organism evidence="2 3">
    <name type="scientific">Trichonephila inaurata madagascariensis</name>
    <dbReference type="NCBI Taxonomy" id="2747483"/>
    <lineage>
        <taxon>Eukaryota</taxon>
        <taxon>Metazoa</taxon>
        <taxon>Ecdysozoa</taxon>
        <taxon>Arthropoda</taxon>
        <taxon>Chelicerata</taxon>
        <taxon>Arachnida</taxon>
        <taxon>Araneae</taxon>
        <taxon>Araneomorphae</taxon>
        <taxon>Entelegynae</taxon>
        <taxon>Araneoidea</taxon>
        <taxon>Nephilidae</taxon>
        <taxon>Trichonephila</taxon>
        <taxon>Trichonephila inaurata</taxon>
    </lineage>
</organism>
<dbReference type="AlphaFoldDB" id="A0A8X7BZC1"/>
<feature type="region of interest" description="Disordered" evidence="1">
    <location>
        <begin position="101"/>
        <end position="123"/>
    </location>
</feature>
<feature type="compositionally biased region" description="Low complexity" evidence="1">
    <location>
        <begin position="109"/>
        <end position="118"/>
    </location>
</feature>
<accession>A0A8X7BZC1</accession>
<sequence>MVTGPTVRVYWNFLRVLHFSRIKSEISGAKKENNGKWKNRDKKKNNDKCSETLSEDPTTTDTHTPTKTHLTSNTKKRRHSSSMEWRGRTENRPWVDARRCISTRRKLSGPESPSGSPSLRNWSPQCALSEEAGLTKSGWPPVPSNTHPMLNGVLKPILESAAVLFPGIIDGIRTSVEMYYVPQNLDFSKSKPFEISQVVFKLLRQCFYK</sequence>
<protein>
    <submittedName>
        <fullName evidence="2">Uncharacterized protein</fullName>
    </submittedName>
</protein>
<comment type="caution">
    <text evidence="2">The sequence shown here is derived from an EMBL/GenBank/DDBJ whole genome shotgun (WGS) entry which is preliminary data.</text>
</comment>
<proteinExistence type="predicted"/>
<evidence type="ECO:0000313" key="2">
    <source>
        <dbReference type="EMBL" id="GFY48573.1"/>
    </source>
</evidence>
<evidence type="ECO:0000313" key="3">
    <source>
        <dbReference type="Proteomes" id="UP000886998"/>
    </source>
</evidence>
<evidence type="ECO:0000256" key="1">
    <source>
        <dbReference type="SAM" id="MobiDB-lite"/>
    </source>
</evidence>
<reference evidence="2" key="1">
    <citation type="submission" date="2020-08" db="EMBL/GenBank/DDBJ databases">
        <title>Multicomponent nature underlies the extraordinary mechanical properties of spider dragline silk.</title>
        <authorList>
            <person name="Kono N."/>
            <person name="Nakamura H."/>
            <person name="Mori M."/>
            <person name="Yoshida Y."/>
            <person name="Ohtoshi R."/>
            <person name="Malay A.D."/>
            <person name="Moran D.A.P."/>
            <person name="Tomita M."/>
            <person name="Numata K."/>
            <person name="Arakawa K."/>
        </authorList>
    </citation>
    <scope>NUCLEOTIDE SEQUENCE</scope>
</reference>
<name>A0A8X7BZC1_9ARAC</name>
<feature type="region of interest" description="Disordered" evidence="1">
    <location>
        <begin position="32"/>
        <end position="89"/>
    </location>
</feature>
<dbReference type="EMBL" id="BMAV01006536">
    <property type="protein sequence ID" value="GFY48573.1"/>
    <property type="molecule type" value="Genomic_DNA"/>
</dbReference>
<dbReference type="Proteomes" id="UP000886998">
    <property type="component" value="Unassembled WGS sequence"/>
</dbReference>